<organism evidence="2 3">
    <name type="scientific">Mucilaginibacter segetis</name>
    <dbReference type="NCBI Taxonomy" id="2793071"/>
    <lineage>
        <taxon>Bacteria</taxon>
        <taxon>Pseudomonadati</taxon>
        <taxon>Bacteroidota</taxon>
        <taxon>Sphingobacteriia</taxon>
        <taxon>Sphingobacteriales</taxon>
        <taxon>Sphingobacteriaceae</taxon>
        <taxon>Mucilaginibacter</taxon>
    </lineage>
</organism>
<reference evidence="2" key="1">
    <citation type="submission" date="2020-12" db="EMBL/GenBank/DDBJ databases">
        <title>Bacterial novel species Mucilaginibacter sp. SD-g isolated from soil.</title>
        <authorList>
            <person name="Jung H.-Y."/>
        </authorList>
    </citation>
    <scope>NUCLEOTIDE SEQUENCE</scope>
    <source>
        <strain evidence="2">SD-g</strain>
    </source>
</reference>
<feature type="transmembrane region" description="Helical" evidence="1">
    <location>
        <begin position="20"/>
        <end position="40"/>
    </location>
</feature>
<protein>
    <submittedName>
        <fullName evidence="2">Uncharacterized protein</fullName>
    </submittedName>
</protein>
<dbReference type="RefSeq" id="WP_200067116.1">
    <property type="nucleotide sequence ID" value="NZ_JAEHFW010000003.1"/>
</dbReference>
<name>A0A934PTJ8_9SPHI</name>
<comment type="caution">
    <text evidence="2">The sequence shown here is derived from an EMBL/GenBank/DDBJ whole genome shotgun (WGS) entry which is preliminary data.</text>
</comment>
<sequence>MKTNSTNLLDIKVNIKIKLAALWAALMFCYIYGDFFTLFVPGRIKGLMEGHSGAGDTTPGNIVNVCPIAFSSCIYDLPIGFVGSQIKPHT</sequence>
<evidence type="ECO:0000313" key="3">
    <source>
        <dbReference type="Proteomes" id="UP000613193"/>
    </source>
</evidence>
<keyword evidence="3" id="KW-1185">Reference proteome</keyword>
<gene>
    <name evidence="2" type="ORF">I5M19_14685</name>
</gene>
<accession>A0A934PTJ8</accession>
<dbReference type="EMBL" id="JAEHFW010000003">
    <property type="protein sequence ID" value="MBK0380569.1"/>
    <property type="molecule type" value="Genomic_DNA"/>
</dbReference>
<dbReference type="AlphaFoldDB" id="A0A934PTJ8"/>
<evidence type="ECO:0000313" key="2">
    <source>
        <dbReference type="EMBL" id="MBK0380569.1"/>
    </source>
</evidence>
<dbReference type="Proteomes" id="UP000613193">
    <property type="component" value="Unassembled WGS sequence"/>
</dbReference>
<keyword evidence="1" id="KW-0472">Membrane</keyword>
<keyword evidence="1" id="KW-0812">Transmembrane</keyword>
<evidence type="ECO:0000256" key="1">
    <source>
        <dbReference type="SAM" id="Phobius"/>
    </source>
</evidence>
<keyword evidence="1" id="KW-1133">Transmembrane helix</keyword>
<proteinExistence type="predicted"/>